<sequence>MAPQDVPVDDTAGERYATSPVPVEAVTYYDQKNVVEIYYKGLTNVTDADFAAANFKDLCPSGNCIHDCSDLERLFSSVPEDISDGDGYKEWEVTFFTVCSNLAYVSAMTLGGGKGSDGDGYAGYFAPLNDEDVSANISMITSNIGSCFSSTCGKTREPAKCEEHCALDNFLGDPEHLLFSFESDKGGVMSCVKRLCDNTCGLPYAEQDVMGIGVLVSYYIQSVVLLLAAAGFIASAIFQLIRRKRVAPKVYDILRSPLSTWLKVQCYFGITAAVASLFMDPWTVDPLNGYALLAVAVMGFVPPVFTLVLLHSHRVESWFATALVLTSYIFNTVTFFMLHKTLSAWKPDTDAMTESLTELLGSGACGGNSAVHLCRQFGGLEPLTYLNGFFNRGYIPNIKTIPILWGWTTLALIVALVAQLYRSRAAMLSQKTIQSEHGKEKLLVPGGGQSQKQQQWRQNRLAKGGLLESRLAPTTAQPVRVVSLVLASILFSLVLAYNFRVVRQYQMMDVIDENDWSFGQVVGVLFWAPPLLDAAHSVLKKLRRGDVVSGAAARLQTRYKPVEERPAAVDDALFSPHDAPARRHTVMTPEDGRTSPDSRTSLNHGVSIPSDYWRDSR</sequence>
<proteinExistence type="predicted"/>
<accession>A0ACC0VDE1</accession>
<dbReference type="Proteomes" id="UP001163324">
    <property type="component" value="Chromosome 1"/>
</dbReference>
<organism evidence="1 2">
    <name type="scientific">Trichothecium roseum</name>
    <dbReference type="NCBI Taxonomy" id="47278"/>
    <lineage>
        <taxon>Eukaryota</taxon>
        <taxon>Fungi</taxon>
        <taxon>Dikarya</taxon>
        <taxon>Ascomycota</taxon>
        <taxon>Pezizomycotina</taxon>
        <taxon>Sordariomycetes</taxon>
        <taxon>Hypocreomycetidae</taxon>
        <taxon>Hypocreales</taxon>
        <taxon>Hypocreales incertae sedis</taxon>
        <taxon>Trichothecium</taxon>
    </lineage>
</organism>
<protein>
    <submittedName>
        <fullName evidence="1">Uncharacterized protein</fullName>
    </submittedName>
</protein>
<keyword evidence="2" id="KW-1185">Reference proteome</keyword>
<comment type="caution">
    <text evidence="1">The sequence shown here is derived from an EMBL/GenBank/DDBJ whole genome shotgun (WGS) entry which is preliminary data.</text>
</comment>
<name>A0ACC0VDE1_9HYPO</name>
<gene>
    <name evidence="1" type="ORF">N3K66_000970</name>
</gene>
<evidence type="ECO:0000313" key="2">
    <source>
        <dbReference type="Proteomes" id="UP001163324"/>
    </source>
</evidence>
<evidence type="ECO:0000313" key="1">
    <source>
        <dbReference type="EMBL" id="KAI9904441.1"/>
    </source>
</evidence>
<dbReference type="EMBL" id="CM047940">
    <property type="protein sequence ID" value="KAI9904441.1"/>
    <property type="molecule type" value="Genomic_DNA"/>
</dbReference>
<reference evidence="1" key="1">
    <citation type="submission" date="2022-10" db="EMBL/GenBank/DDBJ databases">
        <title>Complete Genome of Trichothecium roseum strain YXFP-22015, a Plant Pathogen Isolated from Citrus.</title>
        <authorList>
            <person name="Wang Y."/>
            <person name="Zhu L."/>
        </authorList>
    </citation>
    <scope>NUCLEOTIDE SEQUENCE</scope>
    <source>
        <strain evidence="1">YXFP-22015</strain>
    </source>
</reference>